<dbReference type="EC" id="7.1.1.8" evidence="2"/>
<comment type="caution">
    <text evidence="9">The sequence shown here is derived from an EMBL/GenBank/DDBJ whole genome shotgun (WGS) entry which is preliminary data.</text>
</comment>
<evidence type="ECO:0000256" key="4">
    <source>
        <dbReference type="ARBA" id="ARBA00029351"/>
    </source>
</evidence>
<keyword evidence="7" id="KW-0812">Transmembrane</keyword>
<dbReference type="PANTHER" id="PTHR19271">
    <property type="entry name" value="CYTOCHROME B"/>
    <property type="match status" value="1"/>
</dbReference>
<comment type="cofactor">
    <cofactor evidence="1">
        <name>heme</name>
        <dbReference type="ChEBI" id="CHEBI:30413"/>
    </cofactor>
</comment>
<dbReference type="Pfam" id="PF13631">
    <property type="entry name" value="Cytochrom_B_N_2"/>
    <property type="match status" value="1"/>
</dbReference>
<feature type="compositionally biased region" description="Basic and acidic residues" evidence="6">
    <location>
        <begin position="522"/>
        <end position="531"/>
    </location>
</feature>
<feature type="transmembrane region" description="Helical" evidence="7">
    <location>
        <begin position="413"/>
        <end position="434"/>
    </location>
</feature>
<accession>A0ABN2IFE2</accession>
<feature type="transmembrane region" description="Helical" evidence="7">
    <location>
        <begin position="374"/>
        <end position="393"/>
    </location>
</feature>
<dbReference type="InterPro" id="IPR027387">
    <property type="entry name" value="Cytb/b6-like_sf"/>
</dbReference>
<evidence type="ECO:0000313" key="10">
    <source>
        <dbReference type="Proteomes" id="UP001500618"/>
    </source>
</evidence>
<feature type="transmembrane region" description="Helical" evidence="7">
    <location>
        <begin position="211"/>
        <end position="234"/>
    </location>
</feature>
<proteinExistence type="predicted"/>
<comment type="catalytic activity">
    <reaction evidence="4">
        <text>a quinol + 2 Fe(III)-[cytochrome c](out) = a quinone + 2 Fe(II)-[cytochrome c](out) + 2 H(+)(out)</text>
        <dbReference type="Rhea" id="RHEA:11484"/>
        <dbReference type="Rhea" id="RHEA-COMP:10350"/>
        <dbReference type="Rhea" id="RHEA-COMP:14399"/>
        <dbReference type="ChEBI" id="CHEBI:15378"/>
        <dbReference type="ChEBI" id="CHEBI:24646"/>
        <dbReference type="ChEBI" id="CHEBI:29033"/>
        <dbReference type="ChEBI" id="CHEBI:29034"/>
        <dbReference type="ChEBI" id="CHEBI:132124"/>
        <dbReference type="EC" id="7.1.1.8"/>
    </reaction>
</comment>
<dbReference type="Proteomes" id="UP001500618">
    <property type="component" value="Unassembled WGS sequence"/>
</dbReference>
<feature type="transmembrane region" description="Helical" evidence="7">
    <location>
        <begin position="114"/>
        <end position="133"/>
    </location>
</feature>
<feature type="transmembrane region" description="Helical" evidence="7">
    <location>
        <begin position="334"/>
        <end position="354"/>
    </location>
</feature>
<evidence type="ECO:0000256" key="6">
    <source>
        <dbReference type="SAM" id="MobiDB-lite"/>
    </source>
</evidence>
<keyword evidence="10" id="KW-1185">Reference proteome</keyword>
<dbReference type="PROSITE" id="PS51002">
    <property type="entry name" value="CYTB_NTER"/>
    <property type="match status" value="1"/>
</dbReference>
<feature type="transmembrane region" description="Helical" evidence="7">
    <location>
        <begin position="145"/>
        <end position="165"/>
    </location>
</feature>
<evidence type="ECO:0000259" key="8">
    <source>
        <dbReference type="PROSITE" id="PS51002"/>
    </source>
</evidence>
<dbReference type="SUPFAM" id="SSF81342">
    <property type="entry name" value="Transmembrane di-heme cytochromes"/>
    <property type="match status" value="1"/>
</dbReference>
<feature type="domain" description="Cytochrome b/b6 N-terminal region profile" evidence="8">
    <location>
        <begin position="16"/>
        <end position="242"/>
    </location>
</feature>
<name>A0ABN2IFE2_9ACTN</name>
<evidence type="ECO:0000313" key="9">
    <source>
        <dbReference type="EMBL" id="GAA1704007.1"/>
    </source>
</evidence>
<feature type="transmembrane region" description="Helical" evidence="7">
    <location>
        <begin position="49"/>
        <end position="68"/>
    </location>
</feature>
<evidence type="ECO:0000256" key="2">
    <source>
        <dbReference type="ARBA" id="ARBA00012951"/>
    </source>
</evidence>
<feature type="transmembrane region" description="Helical" evidence="7">
    <location>
        <begin position="264"/>
        <end position="284"/>
    </location>
</feature>
<dbReference type="EMBL" id="BAAANY010000029">
    <property type="protein sequence ID" value="GAA1704007.1"/>
    <property type="molecule type" value="Genomic_DNA"/>
</dbReference>
<evidence type="ECO:0000256" key="5">
    <source>
        <dbReference type="ARBA" id="ARBA00029568"/>
    </source>
</evidence>
<evidence type="ECO:0000256" key="3">
    <source>
        <dbReference type="ARBA" id="ARBA00016116"/>
    </source>
</evidence>
<evidence type="ECO:0000256" key="1">
    <source>
        <dbReference type="ARBA" id="ARBA00001971"/>
    </source>
</evidence>
<sequence length="531" mass="58489">MISLPKINPAEIPEQAASWADDRFAAASPVRKLMNKVFPDHWSFMLGEIALYSFIVLLLSGTFLALYFEPSALEVKYAGSYTPLYGIEMSRAYETTLNLSFDVRGGLIMRQIHHWAALLFMAAMVVHMLRVFFTGAFRRPREINWVVGALLFIMGFFEGFAGYSLPDDAISGTGLRVMSAIMQSTPVIGTWFTFSVFGGEYPGTEILPRLYIAHVLLLPGLILGLIAVHMGLLVKQKHTQYPGPGRTEKNVVGVRMVPNFSAKAGGFFMVVFGMIAFLGGVFQINPVWIFGPYTAAVVSAGTTPDWYVAWSDGALRLFPDWEIYIGPYTIPAMFWPSAFLMGAVFSMLIGYPFLEARLTKDSAHHNLLQRPRDAPARTALGAMAIAFIIVLLMSAGNDIIAEKFDISLNAMTWIGRIGLLLAPPIAYYITYRLCLGAQQGDRITLAHGVETGIIRRLPNGEFIEIHQPLGPADSHGHSELEYSGWAVPKKMNRLGALGNAAKGFFVPLEKPGEAPVSPAPVDQRELTRSDD</sequence>
<dbReference type="InterPro" id="IPR005797">
    <property type="entry name" value="Cyt_b/b6_N"/>
</dbReference>
<reference evidence="9 10" key="1">
    <citation type="journal article" date="2019" name="Int. J. Syst. Evol. Microbiol.">
        <title>The Global Catalogue of Microorganisms (GCM) 10K type strain sequencing project: providing services to taxonomists for standard genome sequencing and annotation.</title>
        <authorList>
            <consortium name="The Broad Institute Genomics Platform"/>
            <consortium name="The Broad Institute Genome Sequencing Center for Infectious Disease"/>
            <person name="Wu L."/>
            <person name="Ma J."/>
        </authorList>
    </citation>
    <scope>NUCLEOTIDE SEQUENCE [LARGE SCALE GENOMIC DNA]</scope>
    <source>
        <strain evidence="9 10">JCM 14718</strain>
    </source>
</reference>
<dbReference type="InterPro" id="IPR016174">
    <property type="entry name" value="Di-haem_cyt_TM"/>
</dbReference>
<feature type="transmembrane region" description="Helical" evidence="7">
    <location>
        <begin position="177"/>
        <end position="199"/>
    </location>
</feature>
<organism evidence="9 10">
    <name type="scientific">Fodinicola feengrottensis</name>
    <dbReference type="NCBI Taxonomy" id="435914"/>
    <lineage>
        <taxon>Bacteria</taxon>
        <taxon>Bacillati</taxon>
        <taxon>Actinomycetota</taxon>
        <taxon>Actinomycetes</taxon>
        <taxon>Mycobacteriales</taxon>
        <taxon>Fodinicola</taxon>
    </lineage>
</organism>
<dbReference type="Gene3D" id="1.20.810.10">
    <property type="entry name" value="Cytochrome Bc1 Complex, Chain C"/>
    <property type="match status" value="1"/>
</dbReference>
<gene>
    <name evidence="9" type="ORF">GCM10009765_61540</name>
</gene>
<protein>
    <recommendedName>
        <fullName evidence="3">Cytochrome bc1 complex cytochrome b subunit</fullName>
        <ecNumber evidence="2">7.1.1.8</ecNumber>
    </recommendedName>
    <alternativeName>
        <fullName evidence="5">Cytochrome bc1 reductase complex subunit QcrB</fullName>
    </alternativeName>
</protein>
<feature type="region of interest" description="Disordered" evidence="6">
    <location>
        <begin position="510"/>
        <end position="531"/>
    </location>
</feature>
<dbReference type="RefSeq" id="WP_344313761.1">
    <property type="nucleotide sequence ID" value="NZ_BAAANY010000029.1"/>
</dbReference>
<keyword evidence="7" id="KW-1133">Transmembrane helix</keyword>
<keyword evidence="7" id="KW-0472">Membrane</keyword>
<dbReference type="PANTHER" id="PTHR19271:SF16">
    <property type="entry name" value="CYTOCHROME B"/>
    <property type="match status" value="1"/>
</dbReference>
<evidence type="ECO:0000256" key="7">
    <source>
        <dbReference type="SAM" id="Phobius"/>
    </source>
</evidence>